<proteinExistence type="predicted"/>
<keyword evidence="1" id="KW-0418">Kinase</keyword>
<organism evidence="1 2">
    <name type="scientific">Miniphocaeibacter halophilus</name>
    <dbReference type="NCBI Taxonomy" id="2931922"/>
    <lineage>
        <taxon>Bacteria</taxon>
        <taxon>Bacillati</taxon>
        <taxon>Bacillota</taxon>
        <taxon>Tissierellia</taxon>
        <taxon>Tissierellales</taxon>
        <taxon>Peptoniphilaceae</taxon>
        <taxon>Miniphocaeibacter</taxon>
    </lineage>
</organism>
<reference evidence="1 2" key="1">
    <citation type="journal article" date="2022" name="Int. J. Syst. Evol. Microbiol.">
        <title>Miniphocaeibacter halophilus sp. nov., an ammonium-tolerant acetate-producing bacterium isolated from a biogas system.</title>
        <authorList>
            <person name="Schnurer A."/>
            <person name="Singh A."/>
            <person name="Bi S."/>
            <person name="Qiao W."/>
            <person name="Westerholm M."/>
        </authorList>
    </citation>
    <scope>NUCLEOTIDE SEQUENCE [LARGE SCALE GENOMIC DNA]</scope>
    <source>
        <strain evidence="1 2">AMB_01</strain>
    </source>
</reference>
<keyword evidence="2" id="KW-1185">Reference proteome</keyword>
<protein>
    <submittedName>
        <fullName evidence="1">Sensor histidine kinase</fullName>
    </submittedName>
</protein>
<accession>A0AC61MSP5</accession>
<keyword evidence="1" id="KW-0808">Transferase</keyword>
<name>A0AC61MSP5_9FIRM</name>
<evidence type="ECO:0000313" key="1">
    <source>
        <dbReference type="EMBL" id="QQK08577.1"/>
    </source>
</evidence>
<gene>
    <name evidence="1" type="ORF">JFY71_03285</name>
</gene>
<evidence type="ECO:0000313" key="2">
    <source>
        <dbReference type="Proteomes" id="UP000595814"/>
    </source>
</evidence>
<dbReference type="Proteomes" id="UP000595814">
    <property type="component" value="Chromosome"/>
</dbReference>
<dbReference type="EMBL" id="CP066744">
    <property type="protein sequence ID" value="QQK08577.1"/>
    <property type="molecule type" value="Genomic_DNA"/>
</dbReference>
<sequence>MKINRLFESIRDNLLWITIIVITNLFFIFLGWISYPENFVELVYVMILFSIIVMGIVFVVILMNKKKVEEYYFQMLLNPSEENERKLLNLSPKSEWHRIIELGSRLREYRDKVEKSKEDLEGFKEFMEKWVHEIKTPISLMTFVLDNRRDEISQEVYKKLNYARISIDDNVERIMYYGRLGGDHRDYRFERIDLKTTIGDILKGLNELIEVKGINIRLNLNCEYIFSDEKNLRFIIHQIIINSIKYLNKENENLIEISSGEFEEGYYLKIEDNGQGVLESDIPFIFDKGFTGYDLNQKKSTGIGLYLVKRICDEMNIGLEWSSEKDRGFSIGLYFPKIDK</sequence>